<dbReference type="Gene3D" id="1.10.10.10">
    <property type="entry name" value="Winged helix-like DNA-binding domain superfamily/Winged helix DNA-binding domain"/>
    <property type="match status" value="1"/>
</dbReference>
<comment type="subcellular location">
    <subcellularLocation>
        <location evidence="1">Nucleus</location>
    </subcellularLocation>
</comment>
<dbReference type="OrthoDB" id="10006939at2759"/>
<dbReference type="Proteomes" id="UP000050761">
    <property type="component" value="Unassembled WGS sequence"/>
</dbReference>
<protein>
    <submittedName>
        <fullName evidence="6">Paired domain-containing protein</fullName>
    </submittedName>
</protein>
<evidence type="ECO:0000256" key="2">
    <source>
        <dbReference type="ARBA" id="ARBA00022724"/>
    </source>
</evidence>
<proteinExistence type="predicted"/>
<reference evidence="6" key="2">
    <citation type="submission" date="2019-09" db="UniProtKB">
        <authorList>
            <consortium name="WormBaseParasite"/>
        </authorList>
    </citation>
    <scope>IDENTIFICATION</scope>
</reference>
<keyword evidence="2" id="KW-0563">Paired box</keyword>
<dbReference type="WBParaSite" id="HPBE_0000103501-mRNA-1">
    <property type="protein sequence ID" value="HPBE_0000103501-mRNA-1"/>
    <property type="gene ID" value="HPBE_0000103501"/>
</dbReference>
<dbReference type="AlphaFoldDB" id="A0A183F4E3"/>
<keyword evidence="5" id="KW-1185">Reference proteome</keyword>
<dbReference type="EMBL" id="UZAH01000983">
    <property type="protein sequence ID" value="VDO19418.1"/>
    <property type="molecule type" value="Genomic_DNA"/>
</dbReference>
<dbReference type="InterPro" id="IPR001523">
    <property type="entry name" value="Paired_dom"/>
</dbReference>
<dbReference type="GO" id="GO:0005634">
    <property type="term" value="C:nucleus"/>
    <property type="evidence" value="ECO:0007669"/>
    <property type="project" value="UniProtKB-SubCell"/>
</dbReference>
<dbReference type="Pfam" id="PF00292">
    <property type="entry name" value="PAX"/>
    <property type="match status" value="1"/>
</dbReference>
<dbReference type="SUPFAM" id="SSF46689">
    <property type="entry name" value="Homeodomain-like"/>
    <property type="match status" value="1"/>
</dbReference>
<gene>
    <name evidence="4" type="ORF">HPBE_LOCUS1036</name>
</gene>
<reference evidence="4 5" key="1">
    <citation type="submission" date="2018-11" db="EMBL/GenBank/DDBJ databases">
        <authorList>
            <consortium name="Pathogen Informatics"/>
        </authorList>
    </citation>
    <scope>NUCLEOTIDE SEQUENCE [LARGE SCALE GENOMIC DNA]</scope>
</reference>
<dbReference type="InterPro" id="IPR009057">
    <property type="entry name" value="Homeodomain-like_sf"/>
</dbReference>
<dbReference type="InterPro" id="IPR036388">
    <property type="entry name" value="WH-like_DNA-bd_sf"/>
</dbReference>
<accession>A0A183F4E3</accession>
<evidence type="ECO:0000313" key="5">
    <source>
        <dbReference type="Proteomes" id="UP000050761"/>
    </source>
</evidence>
<evidence type="ECO:0000259" key="3">
    <source>
        <dbReference type="Pfam" id="PF00292"/>
    </source>
</evidence>
<evidence type="ECO:0000256" key="1">
    <source>
        <dbReference type="ARBA" id="ARBA00004123"/>
    </source>
</evidence>
<accession>A0A3P7WP29</accession>
<name>A0A183F4E3_HELPZ</name>
<sequence>MHVFYVTLPWVIDQHDYNCSSRSLAEWKRRGSVNEVQAAYFLISGILFVRYDAKSLHTAMEKLPFEGVPAVDIARKLGTSKDAVYNSLNRLKETGAMKDRTRSGRPKTVSTSEIVKRIREKLHRKSRKSMMRELARDERIS</sequence>
<organism evidence="5 6">
    <name type="scientific">Heligmosomoides polygyrus</name>
    <name type="common">Parasitic roundworm</name>
    <dbReference type="NCBI Taxonomy" id="6339"/>
    <lineage>
        <taxon>Eukaryota</taxon>
        <taxon>Metazoa</taxon>
        <taxon>Ecdysozoa</taxon>
        <taxon>Nematoda</taxon>
        <taxon>Chromadorea</taxon>
        <taxon>Rhabditida</taxon>
        <taxon>Rhabditina</taxon>
        <taxon>Rhabditomorpha</taxon>
        <taxon>Strongyloidea</taxon>
        <taxon>Heligmosomidae</taxon>
        <taxon>Heligmosomoides</taxon>
    </lineage>
</organism>
<evidence type="ECO:0000313" key="6">
    <source>
        <dbReference type="WBParaSite" id="HPBE_0000103501-mRNA-1"/>
    </source>
</evidence>
<feature type="domain" description="Paired" evidence="3">
    <location>
        <begin position="59"/>
        <end position="132"/>
    </location>
</feature>
<evidence type="ECO:0000313" key="4">
    <source>
        <dbReference type="EMBL" id="VDO19418.1"/>
    </source>
</evidence>